<evidence type="ECO:0000256" key="1">
    <source>
        <dbReference type="SAM" id="MobiDB-lite"/>
    </source>
</evidence>
<organism evidence="3 4">
    <name type="scientific">Cryobacterium mannosilyticum</name>
    <dbReference type="NCBI Taxonomy" id="1259190"/>
    <lineage>
        <taxon>Bacteria</taxon>
        <taxon>Bacillati</taxon>
        <taxon>Actinomycetota</taxon>
        <taxon>Actinomycetes</taxon>
        <taxon>Micrococcales</taxon>
        <taxon>Microbacteriaceae</taxon>
        <taxon>Cryobacterium</taxon>
    </lineage>
</organism>
<evidence type="ECO:0000313" key="3">
    <source>
        <dbReference type="EMBL" id="TFC07326.1"/>
    </source>
</evidence>
<accession>A0A4R8WH18</accession>
<proteinExistence type="predicted"/>
<feature type="transmembrane region" description="Helical" evidence="2">
    <location>
        <begin position="49"/>
        <end position="65"/>
    </location>
</feature>
<feature type="transmembrane region" description="Helical" evidence="2">
    <location>
        <begin position="114"/>
        <end position="135"/>
    </location>
</feature>
<keyword evidence="2" id="KW-0812">Transmembrane</keyword>
<feature type="compositionally biased region" description="Low complexity" evidence="1">
    <location>
        <begin position="154"/>
        <end position="167"/>
    </location>
</feature>
<feature type="transmembrane region" description="Helical" evidence="2">
    <location>
        <begin position="203"/>
        <end position="223"/>
    </location>
</feature>
<comment type="caution">
    <text evidence="3">The sequence shown here is derived from an EMBL/GenBank/DDBJ whole genome shotgun (WGS) entry which is preliminary data.</text>
</comment>
<feature type="transmembrane region" description="Helical" evidence="2">
    <location>
        <begin position="77"/>
        <end position="94"/>
    </location>
</feature>
<dbReference type="EMBL" id="SOFM01000007">
    <property type="protein sequence ID" value="TFC07326.1"/>
    <property type="molecule type" value="Genomic_DNA"/>
</dbReference>
<keyword evidence="2" id="KW-1133">Transmembrane helix</keyword>
<reference evidence="3 4" key="1">
    <citation type="submission" date="2019-03" db="EMBL/GenBank/DDBJ databases">
        <title>Genomics of glacier-inhabiting Cryobacterium strains.</title>
        <authorList>
            <person name="Liu Q."/>
            <person name="Xin Y.-H."/>
        </authorList>
    </citation>
    <scope>NUCLEOTIDE SEQUENCE [LARGE SCALE GENOMIC DNA]</scope>
    <source>
        <strain evidence="3 4">RHLT2-21</strain>
    </source>
</reference>
<protein>
    <submittedName>
        <fullName evidence="3">Uncharacterized protein</fullName>
    </submittedName>
</protein>
<dbReference type="Proteomes" id="UP000297643">
    <property type="component" value="Unassembled WGS sequence"/>
</dbReference>
<keyword evidence="4" id="KW-1185">Reference proteome</keyword>
<evidence type="ECO:0000313" key="4">
    <source>
        <dbReference type="Proteomes" id="UP000297643"/>
    </source>
</evidence>
<feature type="region of interest" description="Disordered" evidence="1">
    <location>
        <begin position="154"/>
        <end position="179"/>
    </location>
</feature>
<gene>
    <name evidence="3" type="ORF">E3O32_02075</name>
</gene>
<sequence>MILLAVLLGSLGVADLARARSGSRRRLWLAASVGIASFVLAATGSGQEWWWSLIAVVAVIGWLVSTGESDGSHRAGFWAVGVLAATAIVAFIWGPELSRPSGVLPGWYAALPYASLHAVSFTSFALVVGGALFLIETSNVIVRLALHGERSTSVAPAPSAASRPGTRGRSWRRPPSRTSAADAPTAVVVELKGGRFIGPLERVFLLALVLAGAFTAIAAIVAAKGIIRFPEISRDPGGSKAEYFLVGSFASWALVAFVVMLILLGPATT</sequence>
<dbReference type="RefSeq" id="WP_134506507.1">
    <property type="nucleotide sequence ID" value="NZ_SOFM01000007.1"/>
</dbReference>
<dbReference type="AlphaFoldDB" id="A0A4R8WH18"/>
<evidence type="ECO:0000256" key="2">
    <source>
        <dbReference type="SAM" id="Phobius"/>
    </source>
</evidence>
<keyword evidence="2" id="KW-0472">Membrane</keyword>
<name>A0A4R8WH18_9MICO</name>
<feature type="transmembrane region" description="Helical" evidence="2">
    <location>
        <begin position="243"/>
        <end position="264"/>
    </location>
</feature>